<dbReference type="AlphaFoldDB" id="A0AAW2MZW6"/>
<keyword evidence="2" id="KW-0813">Transport</keyword>
<evidence type="ECO:0000256" key="6">
    <source>
        <dbReference type="ARBA" id="ARBA00022892"/>
    </source>
</evidence>
<dbReference type="SUPFAM" id="SSF48425">
    <property type="entry name" value="Sec7 domain"/>
    <property type="match status" value="1"/>
</dbReference>
<organism evidence="11">
    <name type="scientific">Sesamum radiatum</name>
    <name type="common">Black benniseed</name>
    <dbReference type="NCBI Taxonomy" id="300843"/>
    <lineage>
        <taxon>Eukaryota</taxon>
        <taxon>Viridiplantae</taxon>
        <taxon>Streptophyta</taxon>
        <taxon>Embryophyta</taxon>
        <taxon>Tracheophyta</taxon>
        <taxon>Spermatophyta</taxon>
        <taxon>Magnoliopsida</taxon>
        <taxon>eudicotyledons</taxon>
        <taxon>Gunneridae</taxon>
        <taxon>Pentapetalae</taxon>
        <taxon>asterids</taxon>
        <taxon>lamiids</taxon>
        <taxon>Lamiales</taxon>
        <taxon>Pedaliaceae</taxon>
        <taxon>Sesamum</taxon>
    </lineage>
</organism>
<name>A0AAW2MZW6_SESRA</name>
<evidence type="ECO:0000259" key="10">
    <source>
        <dbReference type="PROSITE" id="PS50190"/>
    </source>
</evidence>
<comment type="subcellular location">
    <subcellularLocation>
        <location evidence="1">Cytoplasm</location>
        <location evidence="1">Cytosol</location>
    </subcellularLocation>
    <subcellularLocation>
        <location evidence="9">Endomembrane system</location>
        <topology evidence="9">Peripheral membrane protein</topology>
        <orientation evidence="9">Cytoplasmic side</orientation>
    </subcellularLocation>
</comment>
<evidence type="ECO:0000256" key="8">
    <source>
        <dbReference type="ARBA" id="ARBA00023136"/>
    </source>
</evidence>
<reference evidence="11" key="2">
    <citation type="journal article" date="2024" name="Plant">
        <title>Genomic evolution and insights into agronomic trait innovations of Sesamum species.</title>
        <authorList>
            <person name="Miao H."/>
            <person name="Wang L."/>
            <person name="Qu L."/>
            <person name="Liu H."/>
            <person name="Sun Y."/>
            <person name="Le M."/>
            <person name="Wang Q."/>
            <person name="Wei S."/>
            <person name="Zheng Y."/>
            <person name="Lin W."/>
            <person name="Duan Y."/>
            <person name="Cao H."/>
            <person name="Xiong S."/>
            <person name="Wang X."/>
            <person name="Wei L."/>
            <person name="Li C."/>
            <person name="Ma Q."/>
            <person name="Ju M."/>
            <person name="Zhao R."/>
            <person name="Li G."/>
            <person name="Mu C."/>
            <person name="Tian Q."/>
            <person name="Mei H."/>
            <person name="Zhang T."/>
            <person name="Gao T."/>
            <person name="Zhang H."/>
        </authorList>
    </citation>
    <scope>NUCLEOTIDE SEQUENCE</scope>
    <source>
        <strain evidence="11">G02</strain>
    </source>
</reference>
<dbReference type="PROSITE" id="PS50190">
    <property type="entry name" value="SEC7"/>
    <property type="match status" value="1"/>
</dbReference>
<evidence type="ECO:0000256" key="9">
    <source>
        <dbReference type="ARBA" id="ARBA00029433"/>
    </source>
</evidence>
<dbReference type="InterPro" id="IPR023394">
    <property type="entry name" value="Sec7_C_sf"/>
</dbReference>
<keyword evidence="5" id="KW-0344">Guanine-nucleotide releasing factor</keyword>
<evidence type="ECO:0000313" key="11">
    <source>
        <dbReference type="EMBL" id="KAL0336438.1"/>
    </source>
</evidence>
<dbReference type="InterPro" id="IPR000904">
    <property type="entry name" value="Sec7_dom"/>
</dbReference>
<dbReference type="Pfam" id="PF12783">
    <property type="entry name" value="Sec7-like_HUS"/>
    <property type="match status" value="1"/>
</dbReference>
<keyword evidence="3" id="KW-0963">Cytoplasm</keyword>
<evidence type="ECO:0000256" key="1">
    <source>
        <dbReference type="ARBA" id="ARBA00004514"/>
    </source>
</evidence>
<feature type="domain" description="SEC7" evidence="10">
    <location>
        <begin position="168"/>
        <end position="357"/>
    </location>
</feature>
<dbReference type="GO" id="GO:0005085">
    <property type="term" value="F:guanyl-nucleotide exchange factor activity"/>
    <property type="evidence" value="ECO:0007669"/>
    <property type="project" value="UniProtKB-KW"/>
</dbReference>
<dbReference type="Gene3D" id="1.10.220.20">
    <property type="match status" value="1"/>
</dbReference>
<dbReference type="GO" id="GO:0015031">
    <property type="term" value="P:protein transport"/>
    <property type="evidence" value="ECO:0007669"/>
    <property type="project" value="UniProtKB-KW"/>
</dbReference>
<keyword evidence="4" id="KW-0254">Endocytosis</keyword>
<proteinExistence type="predicted"/>
<dbReference type="EMBL" id="JACGWJ010000021">
    <property type="protein sequence ID" value="KAL0336438.1"/>
    <property type="molecule type" value="Genomic_DNA"/>
</dbReference>
<dbReference type="Gene3D" id="1.10.1000.11">
    <property type="entry name" value="Arf Nucleotide-binding Site Opener,domain 2"/>
    <property type="match status" value="1"/>
</dbReference>
<protein>
    <submittedName>
        <fullName evidence="11">ARF guanine-nucleotide exchange factor GNOM</fullName>
    </submittedName>
</protein>
<evidence type="ECO:0000256" key="2">
    <source>
        <dbReference type="ARBA" id="ARBA00022448"/>
    </source>
</evidence>
<dbReference type="FunFam" id="1.10.1000.11:FF:000010">
    <property type="entry name" value="ARF guanine-nucleotide exchange factor GNOM-like"/>
    <property type="match status" value="1"/>
</dbReference>
<dbReference type="GO" id="GO:0032012">
    <property type="term" value="P:regulation of ARF protein signal transduction"/>
    <property type="evidence" value="ECO:0007669"/>
    <property type="project" value="InterPro"/>
</dbReference>
<dbReference type="PANTHER" id="PTHR10663">
    <property type="entry name" value="GUANYL-NUCLEOTIDE EXCHANGE FACTOR"/>
    <property type="match status" value="1"/>
</dbReference>
<comment type="caution">
    <text evidence="11">The sequence shown here is derived from an EMBL/GenBank/DDBJ whole genome shotgun (WGS) entry which is preliminary data.</text>
</comment>
<dbReference type="GO" id="GO:0012505">
    <property type="term" value="C:endomembrane system"/>
    <property type="evidence" value="ECO:0007669"/>
    <property type="project" value="UniProtKB-SubCell"/>
</dbReference>
<evidence type="ECO:0000256" key="5">
    <source>
        <dbReference type="ARBA" id="ARBA00022658"/>
    </source>
</evidence>
<dbReference type="InterPro" id="IPR032691">
    <property type="entry name" value="Mon2/Sec7/BIG1-like_HUS"/>
</dbReference>
<dbReference type="FunFam" id="1.10.220.20:FF:000005">
    <property type="entry name" value="ARF guanine-nucleotide exchange factor GNOM"/>
    <property type="match status" value="1"/>
</dbReference>
<sequence>MQFGLSMSPLILSMVCSIVLNLYQHLRTELKLQLEAFFSCVILRLAQSRFGASYQQQEVAMEALVDFCRQKTFMVEMYANLDCDITCGNVFEELANLLSKSAFPVNCPLSSMHILALDGLIAVIQGMAERIGNGSVGFERTPVNLEEYTPFWMVKCENYGDPDRWVPFVRRRKYIKRRLMIGADHFNRDPKKGLEFLQGTHLLPEKLDPQSVACFFRYTAGLDKNLVGDFLGNHDEFCVQVLHEFAGTFDFQDMNLDTALRLFLETFRLPGESQKIQRVLEAFSERYYEQSPQILANKDAALLLSYSLIMLNTDQHNVQVKKKMTEEDFIRNNRHINGGNDLPREFLSELYYSICKNEIRTHPNKVLVLLK</sequence>
<keyword evidence="8" id="KW-0472">Membrane</keyword>
<dbReference type="Pfam" id="PF01369">
    <property type="entry name" value="Sec7"/>
    <property type="match status" value="1"/>
</dbReference>
<evidence type="ECO:0000256" key="3">
    <source>
        <dbReference type="ARBA" id="ARBA00022490"/>
    </source>
</evidence>
<dbReference type="SMART" id="SM00222">
    <property type="entry name" value="Sec7"/>
    <property type="match status" value="1"/>
</dbReference>
<accession>A0AAW2MZW6</accession>
<dbReference type="GO" id="GO:0006897">
    <property type="term" value="P:endocytosis"/>
    <property type="evidence" value="ECO:0007669"/>
    <property type="project" value="UniProtKB-KW"/>
</dbReference>
<keyword evidence="6" id="KW-0931">ER-Golgi transport</keyword>
<dbReference type="CDD" id="cd00171">
    <property type="entry name" value="Sec7"/>
    <property type="match status" value="1"/>
</dbReference>
<dbReference type="GO" id="GO:0005829">
    <property type="term" value="C:cytosol"/>
    <property type="evidence" value="ECO:0007669"/>
    <property type="project" value="UniProtKB-SubCell"/>
</dbReference>
<dbReference type="PANTHER" id="PTHR10663:SF388">
    <property type="entry name" value="GOLGI-SPECIFIC BREFELDIN A-RESISTANCE GUANINE NUCLEOTIDE EXCHANGE FACTOR 1"/>
    <property type="match status" value="1"/>
</dbReference>
<gene>
    <name evidence="11" type="ORF">Sradi_4855700</name>
</gene>
<keyword evidence="7" id="KW-0653">Protein transport</keyword>
<dbReference type="InterPro" id="IPR035999">
    <property type="entry name" value="Sec7_dom_sf"/>
</dbReference>
<evidence type="ECO:0000256" key="7">
    <source>
        <dbReference type="ARBA" id="ARBA00022927"/>
    </source>
</evidence>
<evidence type="ECO:0000256" key="4">
    <source>
        <dbReference type="ARBA" id="ARBA00022583"/>
    </source>
</evidence>
<reference evidence="11" key="1">
    <citation type="submission" date="2020-06" db="EMBL/GenBank/DDBJ databases">
        <authorList>
            <person name="Li T."/>
            <person name="Hu X."/>
            <person name="Zhang T."/>
            <person name="Song X."/>
            <person name="Zhang H."/>
            <person name="Dai N."/>
            <person name="Sheng W."/>
            <person name="Hou X."/>
            <person name="Wei L."/>
        </authorList>
    </citation>
    <scope>NUCLEOTIDE SEQUENCE</scope>
    <source>
        <strain evidence="11">G02</strain>
        <tissue evidence="11">Leaf</tissue>
    </source>
</reference>